<dbReference type="SUPFAM" id="SSF51261">
    <property type="entry name" value="Duplicated hybrid motif"/>
    <property type="match status" value="1"/>
</dbReference>
<dbReference type="RefSeq" id="WP_051411789.1">
    <property type="nucleotide sequence ID" value="NZ_AP019822.1"/>
</dbReference>
<keyword evidence="1" id="KW-0812">Transmembrane</keyword>
<accession>A0A510JFN8</accession>
<dbReference type="CDD" id="cd12797">
    <property type="entry name" value="M23_peptidase"/>
    <property type="match status" value="1"/>
</dbReference>
<dbReference type="AlphaFoldDB" id="A0A510JFN8"/>
<keyword evidence="1" id="KW-0472">Membrane</keyword>
<dbReference type="InterPro" id="IPR011055">
    <property type="entry name" value="Dup_hybrid_motif"/>
</dbReference>
<dbReference type="GO" id="GO:0004222">
    <property type="term" value="F:metalloendopeptidase activity"/>
    <property type="evidence" value="ECO:0007669"/>
    <property type="project" value="TreeGrafter"/>
</dbReference>
<gene>
    <name evidence="3" type="ORF">JCM16774_2007</name>
</gene>
<reference evidence="3 4" key="1">
    <citation type="submission" date="2019-07" db="EMBL/GenBank/DDBJ databases">
        <title>Complete Genome Sequence of Leptotrichia goodfellowii Strain JCM 16774.</title>
        <authorList>
            <person name="Watanabe S."/>
            <person name="Cui L."/>
        </authorList>
    </citation>
    <scope>NUCLEOTIDE SEQUENCE [LARGE SCALE GENOMIC DNA]</scope>
    <source>
        <strain evidence="3 4">JCM16774</strain>
    </source>
</reference>
<dbReference type="Pfam" id="PF01551">
    <property type="entry name" value="Peptidase_M23"/>
    <property type="match status" value="1"/>
</dbReference>
<dbReference type="EMBL" id="AP019822">
    <property type="protein sequence ID" value="BBM37055.1"/>
    <property type="molecule type" value="Genomic_DNA"/>
</dbReference>
<dbReference type="Proteomes" id="UP000321606">
    <property type="component" value="Chromosome"/>
</dbReference>
<dbReference type="InterPro" id="IPR050570">
    <property type="entry name" value="Cell_wall_metabolism_enzyme"/>
</dbReference>
<feature type="domain" description="M23ase beta-sheet core" evidence="2">
    <location>
        <begin position="192"/>
        <end position="287"/>
    </location>
</feature>
<dbReference type="PANTHER" id="PTHR21666">
    <property type="entry name" value="PEPTIDASE-RELATED"/>
    <property type="match status" value="1"/>
</dbReference>
<name>A0A510JFN8_9FUSO</name>
<evidence type="ECO:0000256" key="1">
    <source>
        <dbReference type="SAM" id="Phobius"/>
    </source>
</evidence>
<keyword evidence="1" id="KW-1133">Transmembrane helix</keyword>
<proteinExistence type="predicted"/>
<organism evidence="3 4">
    <name type="scientific">Pseudoleptotrichia goodfellowii</name>
    <dbReference type="NCBI Taxonomy" id="157692"/>
    <lineage>
        <taxon>Bacteria</taxon>
        <taxon>Fusobacteriati</taxon>
        <taxon>Fusobacteriota</taxon>
        <taxon>Fusobacteriia</taxon>
        <taxon>Fusobacteriales</taxon>
        <taxon>Leptotrichiaceae</taxon>
        <taxon>Pseudoleptotrichia</taxon>
    </lineage>
</organism>
<evidence type="ECO:0000259" key="2">
    <source>
        <dbReference type="Pfam" id="PF01551"/>
    </source>
</evidence>
<feature type="transmembrane region" description="Helical" evidence="1">
    <location>
        <begin position="33"/>
        <end position="51"/>
    </location>
</feature>
<evidence type="ECO:0000313" key="3">
    <source>
        <dbReference type="EMBL" id="BBM37055.1"/>
    </source>
</evidence>
<sequence>MGLIKKIEGYKENFCKKSKFSEKFKNIENKNTIVFIGLIAVFLMVFIFQTSHTENIYATSKKQNVYKTESNNTRENVKNSLHEETEKLKDNKIQEETEQKDLKISIGEKIEREAKRNIISIRNESAARKAYAKNENRNSAIYYTKYNTRIDNYEREDIKSQGISEKFYWPVGSQNITSKYGERIHPILKERKFHRGIDIGEKFGAEVRSAVKGIVTYSGEKGNYGKMVEVTSEKGIVTRYAHLSKISVEKGEIVSQGYILGNVGSTGMSTGPHLHFEIMIDGKPLDPMEFEYYQ</sequence>
<dbReference type="InterPro" id="IPR016047">
    <property type="entry name" value="M23ase_b-sheet_dom"/>
</dbReference>
<dbReference type="OrthoDB" id="9809488at2"/>
<dbReference type="KEGG" id="lgo:JCM16774_2007"/>
<evidence type="ECO:0000313" key="4">
    <source>
        <dbReference type="Proteomes" id="UP000321606"/>
    </source>
</evidence>
<dbReference type="Gene3D" id="2.70.70.10">
    <property type="entry name" value="Glucose Permease (Domain IIA)"/>
    <property type="match status" value="1"/>
</dbReference>
<dbReference type="PANTHER" id="PTHR21666:SF270">
    <property type="entry name" value="MUREIN HYDROLASE ACTIVATOR ENVC"/>
    <property type="match status" value="1"/>
</dbReference>
<protein>
    <submittedName>
        <fullName evidence="3">Peptidase, M23 family</fullName>
    </submittedName>
</protein>